<feature type="region of interest" description="Disordered" evidence="1">
    <location>
        <begin position="1"/>
        <end position="30"/>
    </location>
</feature>
<dbReference type="GO" id="GO:0004523">
    <property type="term" value="F:RNA-DNA hybrid ribonuclease activity"/>
    <property type="evidence" value="ECO:0007669"/>
    <property type="project" value="InterPro"/>
</dbReference>
<name>A0AAV2E3I1_9ROSI</name>
<keyword evidence="4" id="KW-1185">Reference proteome</keyword>
<dbReference type="EMBL" id="OZ034817">
    <property type="protein sequence ID" value="CAL1380110.1"/>
    <property type="molecule type" value="Genomic_DNA"/>
</dbReference>
<dbReference type="InterPro" id="IPR002156">
    <property type="entry name" value="RNaseH_domain"/>
</dbReference>
<dbReference type="Gene3D" id="3.30.420.10">
    <property type="entry name" value="Ribonuclease H-like superfamily/Ribonuclease H"/>
    <property type="match status" value="1"/>
</dbReference>
<evidence type="ECO:0000256" key="1">
    <source>
        <dbReference type="SAM" id="MobiDB-lite"/>
    </source>
</evidence>
<dbReference type="GO" id="GO:0003676">
    <property type="term" value="F:nucleic acid binding"/>
    <property type="evidence" value="ECO:0007669"/>
    <property type="project" value="InterPro"/>
</dbReference>
<dbReference type="InterPro" id="IPR052929">
    <property type="entry name" value="RNase_H-like_EbsB-rel"/>
</dbReference>
<feature type="compositionally biased region" description="Polar residues" evidence="1">
    <location>
        <begin position="1"/>
        <end position="11"/>
    </location>
</feature>
<dbReference type="SUPFAM" id="SSF53098">
    <property type="entry name" value="Ribonuclease H-like"/>
    <property type="match status" value="1"/>
</dbReference>
<dbReference type="PANTHER" id="PTHR47074:SF11">
    <property type="entry name" value="REVERSE TRANSCRIPTASE-LIKE PROTEIN"/>
    <property type="match status" value="1"/>
</dbReference>
<dbReference type="PANTHER" id="PTHR47074">
    <property type="entry name" value="BNAC02G40300D PROTEIN"/>
    <property type="match status" value="1"/>
</dbReference>
<gene>
    <name evidence="3" type="ORF">LTRI10_LOCUS21578</name>
</gene>
<dbReference type="InterPro" id="IPR036397">
    <property type="entry name" value="RNaseH_sf"/>
</dbReference>
<feature type="domain" description="RNase H type-1" evidence="2">
    <location>
        <begin position="52"/>
        <end position="162"/>
    </location>
</feature>
<reference evidence="3 4" key="1">
    <citation type="submission" date="2024-04" db="EMBL/GenBank/DDBJ databases">
        <authorList>
            <person name="Fracassetti M."/>
        </authorList>
    </citation>
    <scope>NUCLEOTIDE SEQUENCE [LARGE SCALE GENOMIC DNA]</scope>
</reference>
<evidence type="ECO:0000313" key="3">
    <source>
        <dbReference type="EMBL" id="CAL1380110.1"/>
    </source>
</evidence>
<protein>
    <recommendedName>
        <fullName evidence="2">RNase H type-1 domain-containing protein</fullName>
    </recommendedName>
</protein>
<dbReference type="AlphaFoldDB" id="A0AAV2E3I1"/>
<dbReference type="Pfam" id="PF13456">
    <property type="entry name" value="RVT_3"/>
    <property type="match status" value="1"/>
</dbReference>
<organism evidence="3 4">
    <name type="scientific">Linum trigynum</name>
    <dbReference type="NCBI Taxonomy" id="586398"/>
    <lineage>
        <taxon>Eukaryota</taxon>
        <taxon>Viridiplantae</taxon>
        <taxon>Streptophyta</taxon>
        <taxon>Embryophyta</taxon>
        <taxon>Tracheophyta</taxon>
        <taxon>Spermatophyta</taxon>
        <taxon>Magnoliopsida</taxon>
        <taxon>eudicotyledons</taxon>
        <taxon>Gunneridae</taxon>
        <taxon>Pentapetalae</taxon>
        <taxon>rosids</taxon>
        <taxon>fabids</taxon>
        <taxon>Malpighiales</taxon>
        <taxon>Linaceae</taxon>
        <taxon>Linum</taxon>
    </lineage>
</organism>
<accession>A0AAV2E3I1</accession>
<dbReference type="InterPro" id="IPR012337">
    <property type="entry name" value="RNaseH-like_sf"/>
</dbReference>
<proteinExistence type="predicted"/>
<evidence type="ECO:0000259" key="2">
    <source>
        <dbReference type="Pfam" id="PF13456"/>
    </source>
</evidence>
<evidence type="ECO:0000313" key="4">
    <source>
        <dbReference type="Proteomes" id="UP001497516"/>
    </source>
</evidence>
<dbReference type="Proteomes" id="UP001497516">
    <property type="component" value="Chromosome 4"/>
</dbReference>
<sequence>MSEWSVAQETTTARRRHGQSRAPPSPNTIPPPIPEGFMLVHFDGATKALVGGAIGFVGLSSQRAISFALGRFYTAFDHPFLIELMALRDDMRWCLSHSITNVLFCGDAQVVIRMIAANDSSHALGGAILKEVQVLRTSLARVSFHFAPCRYNRAAHTVAKHALSSMVPHLVDHRIVLFSFA</sequence>